<dbReference type="Proteomes" id="UP000314294">
    <property type="component" value="Unassembled WGS sequence"/>
</dbReference>
<gene>
    <name evidence="1" type="ORF">EYF80_046789</name>
</gene>
<evidence type="ECO:0000313" key="2">
    <source>
        <dbReference type="Proteomes" id="UP000314294"/>
    </source>
</evidence>
<reference evidence="1 2" key="1">
    <citation type="submission" date="2019-03" db="EMBL/GenBank/DDBJ databases">
        <title>First draft genome of Liparis tanakae, snailfish: a comprehensive survey of snailfish specific genes.</title>
        <authorList>
            <person name="Kim W."/>
            <person name="Song I."/>
            <person name="Jeong J.-H."/>
            <person name="Kim D."/>
            <person name="Kim S."/>
            <person name="Ryu S."/>
            <person name="Song J.Y."/>
            <person name="Lee S.K."/>
        </authorList>
    </citation>
    <scope>NUCLEOTIDE SEQUENCE [LARGE SCALE GENOMIC DNA]</scope>
    <source>
        <tissue evidence="1">Muscle</tissue>
    </source>
</reference>
<keyword evidence="2" id="KW-1185">Reference proteome</keyword>
<name>A0A4Z2FPD5_9TELE</name>
<organism evidence="1 2">
    <name type="scientific">Liparis tanakae</name>
    <name type="common">Tanaka's snailfish</name>
    <dbReference type="NCBI Taxonomy" id="230148"/>
    <lineage>
        <taxon>Eukaryota</taxon>
        <taxon>Metazoa</taxon>
        <taxon>Chordata</taxon>
        <taxon>Craniata</taxon>
        <taxon>Vertebrata</taxon>
        <taxon>Euteleostomi</taxon>
        <taxon>Actinopterygii</taxon>
        <taxon>Neopterygii</taxon>
        <taxon>Teleostei</taxon>
        <taxon>Neoteleostei</taxon>
        <taxon>Acanthomorphata</taxon>
        <taxon>Eupercaria</taxon>
        <taxon>Perciformes</taxon>
        <taxon>Cottioidei</taxon>
        <taxon>Cottales</taxon>
        <taxon>Liparidae</taxon>
        <taxon>Liparis</taxon>
    </lineage>
</organism>
<proteinExistence type="predicted"/>
<protein>
    <submittedName>
        <fullName evidence="1">Uncharacterized protein</fullName>
    </submittedName>
</protein>
<dbReference type="EMBL" id="SRLO01000996">
    <property type="protein sequence ID" value="TNN43018.1"/>
    <property type="molecule type" value="Genomic_DNA"/>
</dbReference>
<evidence type="ECO:0000313" key="1">
    <source>
        <dbReference type="EMBL" id="TNN43018.1"/>
    </source>
</evidence>
<accession>A0A4Z2FPD5</accession>
<comment type="caution">
    <text evidence="1">The sequence shown here is derived from an EMBL/GenBank/DDBJ whole genome shotgun (WGS) entry which is preliminary data.</text>
</comment>
<dbReference type="AlphaFoldDB" id="A0A4Z2FPD5"/>
<sequence>MHYKRSGKPESAQPMRLVPSFLFSGVLLSSRQRDSSLCSSPTTTSTFRLFPSALNCCLVDVCSGKAATHTHEK</sequence>